<keyword evidence="3" id="KW-1185">Reference proteome</keyword>
<organism evidence="2 3">
    <name type="scientific">Tistlia consotensis USBA 355</name>
    <dbReference type="NCBI Taxonomy" id="560819"/>
    <lineage>
        <taxon>Bacteria</taxon>
        <taxon>Pseudomonadati</taxon>
        <taxon>Pseudomonadota</taxon>
        <taxon>Alphaproteobacteria</taxon>
        <taxon>Rhodospirillales</taxon>
        <taxon>Rhodovibrionaceae</taxon>
        <taxon>Tistlia</taxon>
    </lineage>
</organism>
<dbReference type="STRING" id="560819.SAMN05428998_1192"/>
<dbReference type="Proteomes" id="UP000192917">
    <property type="component" value="Unassembled WGS sequence"/>
</dbReference>
<name>A0A1Y6C9K5_9PROT</name>
<dbReference type="InterPro" id="IPR004027">
    <property type="entry name" value="SEC_C_motif"/>
</dbReference>
<reference evidence="2 3" key="1">
    <citation type="submission" date="2017-04" db="EMBL/GenBank/DDBJ databases">
        <authorList>
            <person name="Afonso C.L."/>
            <person name="Miller P.J."/>
            <person name="Scott M.A."/>
            <person name="Spackman E."/>
            <person name="Goraichik I."/>
            <person name="Dimitrov K.M."/>
            <person name="Suarez D.L."/>
            <person name="Swayne D.E."/>
        </authorList>
    </citation>
    <scope>NUCLEOTIDE SEQUENCE [LARGE SCALE GENOMIC DNA]</scope>
    <source>
        <strain evidence="2 3">USBA 355</strain>
    </source>
</reference>
<protein>
    <submittedName>
        <fullName evidence="2">SEC-C motif-containing protein</fullName>
    </submittedName>
</protein>
<dbReference type="AlphaFoldDB" id="A0A1Y6C9K5"/>
<proteinExistence type="predicted"/>
<accession>A0A1Y6C9K5</accession>
<dbReference type="PANTHER" id="PTHR33747:SF1">
    <property type="entry name" value="ADENYLATE CYCLASE-ASSOCIATED CAP C-TERMINAL DOMAIN-CONTAINING PROTEIN"/>
    <property type="match status" value="1"/>
</dbReference>
<evidence type="ECO:0000313" key="2">
    <source>
        <dbReference type="EMBL" id="SMF53123.1"/>
    </source>
</evidence>
<gene>
    <name evidence="2" type="ORF">SAMN05428998_1192</name>
</gene>
<feature type="compositionally biased region" description="Polar residues" evidence="1">
    <location>
        <begin position="95"/>
        <end position="110"/>
    </location>
</feature>
<dbReference type="RefSeq" id="WP_085124503.1">
    <property type="nucleotide sequence ID" value="NZ_FWZX01000019.1"/>
</dbReference>
<sequence length="139" mass="15187">MKELADGIDRVLRAAQMKGSSDFTLGFADTGLTVHANFAPRSEAEPRLEAHMTLRKYSQKADQWFGLCLSPATGAIRFGKKVVFPWKFDGKMNQMANQLGKSPKSESTARQGPKLGRNDPCHCGSGKKYKKCHLAADGG</sequence>
<evidence type="ECO:0000256" key="1">
    <source>
        <dbReference type="SAM" id="MobiDB-lite"/>
    </source>
</evidence>
<dbReference type="Pfam" id="PF02810">
    <property type="entry name" value="SEC-C"/>
    <property type="match status" value="1"/>
</dbReference>
<feature type="region of interest" description="Disordered" evidence="1">
    <location>
        <begin position="95"/>
        <end position="127"/>
    </location>
</feature>
<dbReference type="PANTHER" id="PTHR33747">
    <property type="entry name" value="UPF0225 PROTEIN SCO1677"/>
    <property type="match status" value="1"/>
</dbReference>
<dbReference type="Gene3D" id="3.10.450.50">
    <property type="match status" value="1"/>
</dbReference>
<dbReference type="SUPFAM" id="SSF103642">
    <property type="entry name" value="Sec-C motif"/>
    <property type="match status" value="1"/>
</dbReference>
<evidence type="ECO:0000313" key="3">
    <source>
        <dbReference type="Proteomes" id="UP000192917"/>
    </source>
</evidence>
<dbReference type="EMBL" id="FWZX01000019">
    <property type="protein sequence ID" value="SMF53123.1"/>
    <property type="molecule type" value="Genomic_DNA"/>
</dbReference>